<evidence type="ECO:0000256" key="1">
    <source>
        <dbReference type="SAM" id="Phobius"/>
    </source>
</evidence>
<protein>
    <submittedName>
        <fullName evidence="2">Membrane protein</fullName>
    </submittedName>
</protein>
<evidence type="ECO:0000313" key="3">
    <source>
        <dbReference type="Proteomes" id="UP000637578"/>
    </source>
</evidence>
<dbReference type="InterPro" id="IPR007404">
    <property type="entry name" value="YdjM-like"/>
</dbReference>
<organism evidence="2 3">
    <name type="scientific">Longimycelium tulufanense</name>
    <dbReference type="NCBI Taxonomy" id="907463"/>
    <lineage>
        <taxon>Bacteria</taxon>
        <taxon>Bacillati</taxon>
        <taxon>Actinomycetota</taxon>
        <taxon>Actinomycetes</taxon>
        <taxon>Pseudonocardiales</taxon>
        <taxon>Pseudonocardiaceae</taxon>
        <taxon>Longimycelium</taxon>
    </lineage>
</organism>
<keyword evidence="1" id="KW-0472">Membrane</keyword>
<accession>A0A8J3FXW7</accession>
<feature type="transmembrane region" description="Helical" evidence="1">
    <location>
        <begin position="138"/>
        <end position="157"/>
    </location>
</feature>
<feature type="transmembrane region" description="Helical" evidence="1">
    <location>
        <begin position="232"/>
        <end position="253"/>
    </location>
</feature>
<dbReference type="Proteomes" id="UP000637578">
    <property type="component" value="Unassembled WGS sequence"/>
</dbReference>
<comment type="caution">
    <text evidence="2">The sequence shown here is derived from an EMBL/GenBank/DDBJ whole genome shotgun (WGS) entry which is preliminary data.</text>
</comment>
<evidence type="ECO:0000313" key="2">
    <source>
        <dbReference type="EMBL" id="GGM77230.1"/>
    </source>
</evidence>
<dbReference type="AlphaFoldDB" id="A0A8J3FXW7"/>
<keyword evidence="3" id="KW-1185">Reference proteome</keyword>
<proteinExistence type="predicted"/>
<keyword evidence="1" id="KW-1133">Transmembrane helix</keyword>
<keyword evidence="1" id="KW-0812">Transmembrane</keyword>
<dbReference type="RefSeq" id="WP_189061316.1">
    <property type="nucleotide sequence ID" value="NZ_BMMK01000038.1"/>
</dbReference>
<sequence length="291" mass="30138">MLGRTHALTGWCAGLAVAPLVGLHGLVEAVPFAAITAGYALLPDLDHPHARASRLLGSVTAVLSNGLRALSAAVYRRTRGPGDSGDSDGEHRHLSHTLAFAGTVGTGTAVGTQLAGTWGLLVVLAVGTLLAVDSLGDWVGWGLAGTLLLGVPTAAWGQHGDWGTVLLQGLEGTTAWAGLAVGLGCAVHSLGDACTRSGCPLLWPAPIRGARWYRVGLPRAWRFRTGGDMEMVVLFPVFVVAGVLLVPGVWPVATSTVAAMFNSGTDRTSIMTIFSPVSAFDDTDWTITRDS</sequence>
<feature type="transmembrane region" description="Helical" evidence="1">
    <location>
        <begin position="114"/>
        <end position="132"/>
    </location>
</feature>
<reference evidence="2" key="1">
    <citation type="journal article" date="2014" name="Int. J. Syst. Evol. Microbiol.">
        <title>Complete genome sequence of Corynebacterium casei LMG S-19264T (=DSM 44701T), isolated from a smear-ripened cheese.</title>
        <authorList>
            <consortium name="US DOE Joint Genome Institute (JGI-PGF)"/>
            <person name="Walter F."/>
            <person name="Albersmeier A."/>
            <person name="Kalinowski J."/>
            <person name="Ruckert C."/>
        </authorList>
    </citation>
    <scope>NUCLEOTIDE SEQUENCE</scope>
    <source>
        <strain evidence="2">CGMCC 4.5737</strain>
    </source>
</reference>
<reference evidence="2" key="2">
    <citation type="submission" date="2020-09" db="EMBL/GenBank/DDBJ databases">
        <authorList>
            <person name="Sun Q."/>
            <person name="Zhou Y."/>
        </authorList>
    </citation>
    <scope>NUCLEOTIDE SEQUENCE</scope>
    <source>
        <strain evidence="2">CGMCC 4.5737</strain>
    </source>
</reference>
<dbReference type="EMBL" id="BMMK01000038">
    <property type="protein sequence ID" value="GGM77230.1"/>
    <property type="molecule type" value="Genomic_DNA"/>
</dbReference>
<dbReference type="Pfam" id="PF04307">
    <property type="entry name" value="YdjM"/>
    <property type="match status" value="1"/>
</dbReference>
<gene>
    <name evidence="2" type="ORF">GCM10012275_54830</name>
</gene>
<name>A0A8J3FXW7_9PSEU</name>